<dbReference type="RefSeq" id="WP_161761784.1">
    <property type="nucleotide sequence ID" value="NZ_JAAATX020000005.1"/>
</dbReference>
<proteinExistence type="predicted"/>
<keyword evidence="2" id="KW-1185">Reference proteome</keyword>
<evidence type="ECO:0000313" key="1">
    <source>
        <dbReference type="EMBL" id="MBU9697727.1"/>
    </source>
</evidence>
<reference evidence="1 2" key="1">
    <citation type="submission" date="2021-06" db="EMBL/GenBank/DDBJ databases">
        <title>Rhodobacteraceae bacterium strain HSP-20.</title>
        <authorList>
            <person name="Chen W.-M."/>
        </authorList>
    </citation>
    <scope>NUCLEOTIDE SEQUENCE [LARGE SCALE GENOMIC DNA]</scope>
    <source>
        <strain evidence="1 2">HSP-20</strain>
    </source>
</reference>
<dbReference type="InterPro" id="IPR010282">
    <property type="entry name" value="Uncharacterised_HutD/Ves"/>
</dbReference>
<organism evidence="1 2">
    <name type="scientific">Paragemmobacter amnigenus</name>
    <dbReference type="NCBI Taxonomy" id="2852097"/>
    <lineage>
        <taxon>Bacteria</taxon>
        <taxon>Pseudomonadati</taxon>
        <taxon>Pseudomonadota</taxon>
        <taxon>Alphaproteobacteria</taxon>
        <taxon>Rhodobacterales</taxon>
        <taxon>Paracoccaceae</taxon>
        <taxon>Paragemmobacter</taxon>
    </lineage>
</organism>
<dbReference type="Pfam" id="PF05962">
    <property type="entry name" value="HutD"/>
    <property type="match status" value="1"/>
</dbReference>
<protein>
    <submittedName>
        <fullName evidence="1">HutD family protein</fullName>
    </submittedName>
</protein>
<gene>
    <name evidence="1" type="ORF">GU927_007685</name>
</gene>
<dbReference type="PANTHER" id="PTHR37943:SF1">
    <property type="entry name" value="PROTEIN VES"/>
    <property type="match status" value="1"/>
</dbReference>
<comment type="caution">
    <text evidence="1">The sequence shown here is derived from an EMBL/GenBank/DDBJ whole genome shotgun (WGS) entry which is preliminary data.</text>
</comment>
<dbReference type="EMBL" id="JAAATX020000005">
    <property type="protein sequence ID" value="MBU9697727.1"/>
    <property type="molecule type" value="Genomic_DNA"/>
</dbReference>
<dbReference type="Gene3D" id="2.60.120.10">
    <property type="entry name" value="Jelly Rolls"/>
    <property type="match status" value="1"/>
</dbReference>
<sequence length="177" mass="18513">MIRRTVADYTRQPWKNGKGVTVEMLRVEVAGQMLLRLSMATVAEDGPFSIFDGIERNLTVIDGPGFWLEGAGIALDCAPLVPVAFAGDVPVAAVGTGGIPSRDFNVMTARGLPRPVVTVERRADLAAGGLLALFALQAGVVDGQAVGLHDLCLSESPSRVDGLFLAVRVFGLPSGAI</sequence>
<dbReference type="PANTHER" id="PTHR37943">
    <property type="entry name" value="PROTEIN VES"/>
    <property type="match status" value="1"/>
</dbReference>
<dbReference type="InterPro" id="IPR014710">
    <property type="entry name" value="RmlC-like_jellyroll"/>
</dbReference>
<dbReference type="SUPFAM" id="SSF51182">
    <property type="entry name" value="RmlC-like cupins"/>
    <property type="match status" value="1"/>
</dbReference>
<dbReference type="Proteomes" id="UP000731907">
    <property type="component" value="Unassembled WGS sequence"/>
</dbReference>
<name>A0ABS6J2R0_9RHOB</name>
<accession>A0ABS6J2R0</accession>
<dbReference type="InterPro" id="IPR011051">
    <property type="entry name" value="RmlC_Cupin_sf"/>
</dbReference>
<evidence type="ECO:0000313" key="2">
    <source>
        <dbReference type="Proteomes" id="UP000731907"/>
    </source>
</evidence>